<dbReference type="EMBL" id="JABBNB010000003">
    <property type="protein sequence ID" value="NMO00441.1"/>
    <property type="molecule type" value="Genomic_DNA"/>
</dbReference>
<dbReference type="AlphaFoldDB" id="A0A848KW92"/>
<sequence length="135" mass="15290">MSQPARSYSRRGLVDYTRFAVDLPALDSRLAVRVLRETVLQARDLTRQDELDRFHREPPPTGSRGWDSLLAGVACMTGVRAAAGVLDWCFRPERYCVELFDPLDTGKYRWLDALRTPVEIRTRNVILAAGNLEGV</sequence>
<evidence type="ECO:0000313" key="2">
    <source>
        <dbReference type="Proteomes" id="UP000550729"/>
    </source>
</evidence>
<protein>
    <submittedName>
        <fullName evidence="1">Uncharacterized protein</fullName>
    </submittedName>
</protein>
<name>A0A848KW92_9ACTN</name>
<accession>A0A848KW92</accession>
<dbReference type="RefSeq" id="WP_170192936.1">
    <property type="nucleotide sequence ID" value="NZ_JABBNB010000003.1"/>
</dbReference>
<organism evidence="1 2">
    <name type="scientific">Gordonia asplenii</name>
    <dbReference type="NCBI Taxonomy" id="2725283"/>
    <lineage>
        <taxon>Bacteria</taxon>
        <taxon>Bacillati</taxon>
        <taxon>Actinomycetota</taxon>
        <taxon>Actinomycetes</taxon>
        <taxon>Mycobacteriales</taxon>
        <taxon>Gordoniaceae</taxon>
        <taxon>Gordonia</taxon>
    </lineage>
</organism>
<proteinExistence type="predicted"/>
<dbReference type="Proteomes" id="UP000550729">
    <property type="component" value="Unassembled WGS sequence"/>
</dbReference>
<keyword evidence="2" id="KW-1185">Reference proteome</keyword>
<gene>
    <name evidence="1" type="ORF">HH308_04340</name>
</gene>
<comment type="caution">
    <text evidence="1">The sequence shown here is derived from an EMBL/GenBank/DDBJ whole genome shotgun (WGS) entry which is preliminary data.</text>
</comment>
<evidence type="ECO:0000313" key="1">
    <source>
        <dbReference type="EMBL" id="NMO00441.1"/>
    </source>
</evidence>
<reference evidence="1 2" key="1">
    <citation type="submission" date="2020-04" db="EMBL/GenBank/DDBJ databases">
        <title>Gordonia sp. nov. TBRC 11910.</title>
        <authorList>
            <person name="Suriyachadkun C."/>
        </authorList>
    </citation>
    <scope>NUCLEOTIDE SEQUENCE [LARGE SCALE GENOMIC DNA]</scope>
    <source>
        <strain evidence="1 2">TBRC 11910</strain>
    </source>
</reference>